<feature type="active site" description="Charge relay system" evidence="5">
    <location>
        <position position="107"/>
    </location>
</feature>
<keyword evidence="3 5" id="KW-0378">Hydrolase</keyword>
<dbReference type="InterPro" id="IPR034045">
    <property type="entry name" value="Pep_S8_CspA-like"/>
</dbReference>
<comment type="similarity">
    <text evidence="1 5">Belongs to the peptidase S8 family.</text>
</comment>
<dbReference type="Gene3D" id="3.40.50.200">
    <property type="entry name" value="Peptidase S8/S53 domain"/>
    <property type="match status" value="1"/>
</dbReference>
<feature type="domain" description="Peptidase S8/S53" evidence="6">
    <location>
        <begin position="98"/>
        <end position="301"/>
    </location>
</feature>
<dbReference type="InterPro" id="IPR000209">
    <property type="entry name" value="Peptidase_S8/S53_dom"/>
</dbReference>
<dbReference type="CDD" id="cd07478">
    <property type="entry name" value="Peptidases_S8_CspA-like"/>
    <property type="match status" value="1"/>
</dbReference>
<feature type="active site" description="Charge relay system" evidence="5">
    <location>
        <position position="175"/>
    </location>
</feature>
<evidence type="ECO:0000256" key="3">
    <source>
        <dbReference type="ARBA" id="ARBA00022801"/>
    </source>
</evidence>
<dbReference type="InterPro" id="IPR050131">
    <property type="entry name" value="Peptidase_S8_subtilisin-like"/>
</dbReference>
<dbReference type="GO" id="GO:0004252">
    <property type="term" value="F:serine-type endopeptidase activity"/>
    <property type="evidence" value="ECO:0007669"/>
    <property type="project" value="UniProtKB-UniRule"/>
</dbReference>
<dbReference type="PRINTS" id="PR00723">
    <property type="entry name" value="SUBTILISIN"/>
</dbReference>
<dbReference type="RefSeq" id="WP_277272085.1">
    <property type="nucleotide sequence ID" value="NZ_DYXE01000058.1"/>
</dbReference>
<dbReference type="PANTHER" id="PTHR43806">
    <property type="entry name" value="PEPTIDASE S8"/>
    <property type="match status" value="1"/>
</dbReference>
<dbReference type="SUPFAM" id="SSF52743">
    <property type="entry name" value="Subtilisin-like"/>
    <property type="match status" value="1"/>
</dbReference>
<organism evidence="7 8">
    <name type="scientific">Merdimonas faecis</name>
    <dbReference type="NCBI Taxonomy" id="1653435"/>
    <lineage>
        <taxon>Bacteria</taxon>
        <taxon>Bacillati</taxon>
        <taxon>Bacillota</taxon>
        <taxon>Clostridia</taxon>
        <taxon>Lachnospirales</taxon>
        <taxon>Lachnospiraceae</taxon>
        <taxon>Merdimonas</taxon>
    </lineage>
</organism>
<feature type="active site" description="Charge relay system" evidence="5">
    <location>
        <position position="498"/>
    </location>
</feature>
<dbReference type="PANTHER" id="PTHR43806:SF11">
    <property type="entry name" value="CEREVISIN-RELATED"/>
    <property type="match status" value="1"/>
</dbReference>
<gene>
    <name evidence="7" type="ORF">K8V39_06720</name>
</gene>
<dbReference type="InterPro" id="IPR023827">
    <property type="entry name" value="Peptidase_S8_Asp-AS"/>
</dbReference>
<evidence type="ECO:0000256" key="2">
    <source>
        <dbReference type="ARBA" id="ARBA00022670"/>
    </source>
</evidence>
<dbReference type="Gene3D" id="2.60.120.1290">
    <property type="match status" value="1"/>
</dbReference>
<reference evidence="7" key="2">
    <citation type="submission" date="2021-09" db="EMBL/GenBank/DDBJ databases">
        <authorList>
            <person name="Gilroy R."/>
        </authorList>
    </citation>
    <scope>NUCLEOTIDE SEQUENCE</scope>
    <source>
        <strain evidence="7">USAMLcec4-12693</strain>
    </source>
</reference>
<dbReference type="PROSITE" id="PS00136">
    <property type="entry name" value="SUBTILASE_ASP"/>
    <property type="match status" value="1"/>
</dbReference>
<accession>A0A9D3AJJ4</accession>
<evidence type="ECO:0000313" key="8">
    <source>
        <dbReference type="Proteomes" id="UP000813420"/>
    </source>
</evidence>
<proteinExistence type="inferred from homology"/>
<dbReference type="Pfam" id="PF00082">
    <property type="entry name" value="Peptidase_S8"/>
    <property type="match status" value="2"/>
</dbReference>
<evidence type="ECO:0000256" key="1">
    <source>
        <dbReference type="ARBA" id="ARBA00011073"/>
    </source>
</evidence>
<evidence type="ECO:0000256" key="4">
    <source>
        <dbReference type="ARBA" id="ARBA00022825"/>
    </source>
</evidence>
<dbReference type="InterPro" id="IPR015500">
    <property type="entry name" value="Peptidase_S8_subtilisin-rel"/>
</dbReference>
<evidence type="ECO:0000259" key="6">
    <source>
        <dbReference type="Pfam" id="PF00082"/>
    </source>
</evidence>
<dbReference type="InterPro" id="IPR036852">
    <property type="entry name" value="Peptidase_S8/S53_dom_sf"/>
</dbReference>
<protein>
    <submittedName>
        <fullName evidence="7">S8 family peptidase</fullName>
    </submittedName>
</protein>
<dbReference type="Proteomes" id="UP000813420">
    <property type="component" value="Unassembled WGS sequence"/>
</dbReference>
<dbReference type="InterPro" id="IPR017310">
    <property type="entry name" value="Pept_S8A_subtilisin_clostridia"/>
</dbReference>
<dbReference type="PIRSF" id="PIRSF037894">
    <property type="entry name" value="Subtilisin_rel_CspABC"/>
    <property type="match status" value="1"/>
</dbReference>
<reference evidence="7" key="1">
    <citation type="journal article" date="2021" name="PeerJ">
        <title>Extensive microbial diversity within the chicken gut microbiome revealed by metagenomics and culture.</title>
        <authorList>
            <person name="Gilroy R."/>
            <person name="Ravi A."/>
            <person name="Getino M."/>
            <person name="Pursley I."/>
            <person name="Horton D.L."/>
            <person name="Alikhan N.F."/>
            <person name="Baker D."/>
            <person name="Gharbi K."/>
            <person name="Hall N."/>
            <person name="Watson M."/>
            <person name="Adriaenssens E.M."/>
            <person name="Foster-Nyarko E."/>
            <person name="Jarju S."/>
            <person name="Secka A."/>
            <person name="Antonio M."/>
            <person name="Oren A."/>
            <person name="Chaudhuri R.R."/>
            <person name="La Ragione R."/>
            <person name="Hildebrand F."/>
            <person name="Pallen M.J."/>
        </authorList>
    </citation>
    <scope>NUCLEOTIDE SEQUENCE</scope>
    <source>
        <strain evidence="7">USAMLcec4-12693</strain>
    </source>
</reference>
<keyword evidence="2 5" id="KW-0645">Protease</keyword>
<comment type="caution">
    <text evidence="7">The sequence shown here is derived from an EMBL/GenBank/DDBJ whole genome shotgun (WGS) entry which is preliminary data.</text>
</comment>
<dbReference type="GO" id="GO:0006508">
    <property type="term" value="P:proteolysis"/>
    <property type="evidence" value="ECO:0007669"/>
    <property type="project" value="UniProtKB-KW"/>
</dbReference>
<keyword evidence="4 5" id="KW-0720">Serine protease</keyword>
<sequence>MADQLCREKILSQEYWDFLIPNYRENQIGGVKAGEYCFQEGDHGYRVLYLKAEGRGSLSFYEYGYHSIPNCYAPLDMDAVNTAGISAVQNFPTLLTMGEGIMIGFVDTGIDYTNPVFRTLDGRTRIAGIWDQTLGNGTPPQGFDYGSAFSEEEINEALREEDPLELVPSTDVEGHGTFLASVACGSADPVHRFVGAAPESKIAVVKLKPAKDYLKAFYAIRPDALCYQENDIILGLAYLNRLAEQEQMPLVICLAMGTNFGGHNGSTLLSALLDTYAYTMDRAVVIGGGNEAANRHHFHHRFLENQESVTAEIRVGEGVAGFSAEIWARLPDVVTVALISPSGERTSPISLRQGQKYNLFFTFDGTEVTLEYRLLLENNDSQLIFLRFTEPAEGVWKLELLSVQRAVGDVHIWLPVQEFLSGEVFFLEADADTTVTEPGSSRAAMTVAYYNGRDNGVDIHSGRGYTRNEIIKPDYAAPGTEVTGAGIGGEFVSRTSSSAAAGIAAGASALLMEWLKEQPGVGGVNSIQIRNTIILGAGKREFMEYPNREWGYGTLNVYQSLDRLRQL</sequence>
<dbReference type="PROSITE" id="PS51892">
    <property type="entry name" value="SUBTILASE"/>
    <property type="match status" value="1"/>
</dbReference>
<dbReference type="EMBL" id="DYXE01000058">
    <property type="protein sequence ID" value="HJH49938.1"/>
    <property type="molecule type" value="Genomic_DNA"/>
</dbReference>
<evidence type="ECO:0000256" key="5">
    <source>
        <dbReference type="PROSITE-ProRule" id="PRU01240"/>
    </source>
</evidence>
<feature type="domain" description="Peptidase S8/S53" evidence="6">
    <location>
        <begin position="428"/>
        <end position="553"/>
    </location>
</feature>
<dbReference type="AlphaFoldDB" id="A0A9D3AJJ4"/>
<name>A0A9D3AJJ4_9FIRM</name>
<evidence type="ECO:0000313" key="7">
    <source>
        <dbReference type="EMBL" id="HJH49938.1"/>
    </source>
</evidence>